<evidence type="ECO:0000259" key="2">
    <source>
        <dbReference type="PROSITE" id="PS50076"/>
    </source>
</evidence>
<gene>
    <name evidence="3" type="ORF">ABS311_19315</name>
</gene>
<feature type="domain" description="J" evidence="2">
    <location>
        <begin position="167"/>
        <end position="217"/>
    </location>
</feature>
<dbReference type="EMBL" id="JBELOE010000280">
    <property type="protein sequence ID" value="MER2494030.1"/>
    <property type="molecule type" value="Genomic_DNA"/>
</dbReference>
<protein>
    <submittedName>
        <fullName evidence="3">DNA-J related domain-containing protein</fullName>
    </submittedName>
</protein>
<dbReference type="InterPro" id="IPR021059">
    <property type="entry name" value="DnaJ-related_N"/>
</dbReference>
<name>A0ABV1RMU8_9ALTE</name>
<dbReference type="RefSeq" id="WP_350403054.1">
    <property type="nucleotide sequence ID" value="NZ_JBELOE010000280.1"/>
</dbReference>
<organism evidence="3 4">
    <name type="scientific">Catenovulum sediminis</name>
    <dbReference type="NCBI Taxonomy" id="1740262"/>
    <lineage>
        <taxon>Bacteria</taxon>
        <taxon>Pseudomonadati</taxon>
        <taxon>Pseudomonadota</taxon>
        <taxon>Gammaproteobacteria</taxon>
        <taxon>Alteromonadales</taxon>
        <taxon>Alteromonadaceae</taxon>
        <taxon>Catenovulum</taxon>
    </lineage>
</organism>
<dbReference type="Gene3D" id="1.10.287.110">
    <property type="entry name" value="DnaJ domain"/>
    <property type="match status" value="1"/>
</dbReference>
<reference evidence="3 4" key="1">
    <citation type="submission" date="2024-06" db="EMBL/GenBank/DDBJ databases">
        <authorList>
            <person name="Chen R.Y."/>
        </authorList>
    </citation>
    <scope>NUCLEOTIDE SEQUENCE [LARGE SCALE GENOMIC DNA]</scope>
    <source>
        <strain evidence="3 4">D2</strain>
    </source>
</reference>
<dbReference type="SUPFAM" id="SSF46565">
    <property type="entry name" value="Chaperone J-domain"/>
    <property type="match status" value="1"/>
</dbReference>
<keyword evidence="1" id="KW-0143">Chaperone</keyword>
<sequence>MADEGSQMRAFFLSALTYQMTPDDKLNLWLDKLFDALELFFTEQPQSCSEQALIKILQQPPYQIIPQFDSNDAHQLFQIHFALYHALYRLRHKLLKNKKAQLTMGLAKIDYQIYTQAPSAVVLKDPLEEYYLDVTHLTSTSQADVESLLEGFWRKYQQYSKTELYQAACRELGVEINASYQQKKSAYKAQCLLHHPDKGGSLQKIQQLNEAWQIIKS</sequence>
<dbReference type="InterPro" id="IPR036869">
    <property type="entry name" value="J_dom_sf"/>
</dbReference>
<keyword evidence="4" id="KW-1185">Reference proteome</keyword>
<comment type="caution">
    <text evidence="3">The sequence shown here is derived from an EMBL/GenBank/DDBJ whole genome shotgun (WGS) entry which is preliminary data.</text>
</comment>
<dbReference type="Proteomes" id="UP001467690">
    <property type="component" value="Unassembled WGS sequence"/>
</dbReference>
<dbReference type="SMART" id="SM00271">
    <property type="entry name" value="DnaJ"/>
    <property type="match status" value="1"/>
</dbReference>
<proteinExistence type="predicted"/>
<evidence type="ECO:0000313" key="4">
    <source>
        <dbReference type="Proteomes" id="UP001467690"/>
    </source>
</evidence>
<dbReference type="InterPro" id="IPR001623">
    <property type="entry name" value="DnaJ_domain"/>
</dbReference>
<evidence type="ECO:0000313" key="3">
    <source>
        <dbReference type="EMBL" id="MER2494030.1"/>
    </source>
</evidence>
<dbReference type="PROSITE" id="PS50076">
    <property type="entry name" value="DNAJ_2"/>
    <property type="match status" value="1"/>
</dbReference>
<dbReference type="Pfam" id="PF12339">
    <property type="entry name" value="DNAJ_related"/>
    <property type="match status" value="1"/>
</dbReference>
<evidence type="ECO:0000256" key="1">
    <source>
        <dbReference type="ARBA" id="ARBA00023186"/>
    </source>
</evidence>
<dbReference type="CDD" id="cd06257">
    <property type="entry name" value="DnaJ"/>
    <property type="match status" value="1"/>
</dbReference>
<accession>A0ABV1RMU8</accession>